<evidence type="ECO:0000313" key="2">
    <source>
        <dbReference type="Proteomes" id="UP000887013"/>
    </source>
</evidence>
<name>A0A8X6Q3S9_NEPPI</name>
<accession>A0A8X6Q3S9</accession>
<organism evidence="1 2">
    <name type="scientific">Nephila pilipes</name>
    <name type="common">Giant wood spider</name>
    <name type="synonym">Nephila maculata</name>
    <dbReference type="NCBI Taxonomy" id="299642"/>
    <lineage>
        <taxon>Eukaryota</taxon>
        <taxon>Metazoa</taxon>
        <taxon>Ecdysozoa</taxon>
        <taxon>Arthropoda</taxon>
        <taxon>Chelicerata</taxon>
        <taxon>Arachnida</taxon>
        <taxon>Araneae</taxon>
        <taxon>Araneomorphae</taxon>
        <taxon>Entelegynae</taxon>
        <taxon>Araneoidea</taxon>
        <taxon>Nephilidae</taxon>
        <taxon>Nephila</taxon>
    </lineage>
</organism>
<comment type="caution">
    <text evidence="1">The sequence shown here is derived from an EMBL/GenBank/DDBJ whole genome shotgun (WGS) entry which is preliminary data.</text>
</comment>
<protein>
    <submittedName>
        <fullName evidence="1">Uncharacterized protein</fullName>
    </submittedName>
</protein>
<dbReference type="AlphaFoldDB" id="A0A8X6Q3S9"/>
<dbReference type="EMBL" id="BMAW01075868">
    <property type="protein sequence ID" value="GFT98891.1"/>
    <property type="molecule type" value="Genomic_DNA"/>
</dbReference>
<gene>
    <name evidence="1" type="ORF">NPIL_644081</name>
</gene>
<dbReference type="Proteomes" id="UP000887013">
    <property type="component" value="Unassembled WGS sequence"/>
</dbReference>
<keyword evidence="2" id="KW-1185">Reference proteome</keyword>
<proteinExistence type="predicted"/>
<evidence type="ECO:0000313" key="1">
    <source>
        <dbReference type="EMBL" id="GFT98891.1"/>
    </source>
</evidence>
<sequence length="66" mass="7637">MFYCRKMGRERDCFDINKRGAIYDHGPSAEISIDSQMVKRALTWLAASRGIRSSILIIQLVTWCKE</sequence>
<reference evidence="1" key="1">
    <citation type="submission" date="2020-08" db="EMBL/GenBank/DDBJ databases">
        <title>Multicomponent nature underlies the extraordinary mechanical properties of spider dragline silk.</title>
        <authorList>
            <person name="Kono N."/>
            <person name="Nakamura H."/>
            <person name="Mori M."/>
            <person name="Yoshida Y."/>
            <person name="Ohtoshi R."/>
            <person name="Malay A.D."/>
            <person name="Moran D.A.P."/>
            <person name="Tomita M."/>
            <person name="Numata K."/>
            <person name="Arakawa K."/>
        </authorList>
    </citation>
    <scope>NUCLEOTIDE SEQUENCE</scope>
</reference>